<dbReference type="PANTHER" id="PTHR46518">
    <property type="entry name" value="COILED-COIL DOMAIN-CONTAINING PROTEIN 151"/>
    <property type="match status" value="1"/>
</dbReference>
<dbReference type="AlphaFoldDB" id="A0ABD3NGP2"/>
<reference evidence="5 6" key="1">
    <citation type="submission" date="2024-10" db="EMBL/GenBank/DDBJ databases">
        <title>Updated reference genomes for cyclostephanoid diatoms.</title>
        <authorList>
            <person name="Roberts W.R."/>
            <person name="Alverson A.J."/>
        </authorList>
    </citation>
    <scope>NUCLEOTIDE SEQUENCE [LARGE SCALE GENOMIC DNA]</scope>
    <source>
        <strain evidence="5 6">AJA010-31</strain>
    </source>
</reference>
<dbReference type="Proteomes" id="UP001530400">
    <property type="component" value="Unassembled WGS sequence"/>
</dbReference>
<dbReference type="InterPro" id="IPR049258">
    <property type="entry name" value="ODAD1_CC"/>
</dbReference>
<evidence type="ECO:0000256" key="3">
    <source>
        <dbReference type="SAM" id="MobiDB-lite"/>
    </source>
</evidence>
<name>A0ABD3NGP2_9STRA</name>
<comment type="caution">
    <text evidence="5">The sequence shown here is derived from an EMBL/GenBank/DDBJ whole genome shotgun (WGS) entry which is preliminary data.</text>
</comment>
<feature type="coiled-coil region" evidence="2">
    <location>
        <begin position="283"/>
        <end position="353"/>
    </location>
</feature>
<organism evidence="5 6">
    <name type="scientific">Cyclotella atomus</name>
    <dbReference type="NCBI Taxonomy" id="382360"/>
    <lineage>
        <taxon>Eukaryota</taxon>
        <taxon>Sar</taxon>
        <taxon>Stramenopiles</taxon>
        <taxon>Ochrophyta</taxon>
        <taxon>Bacillariophyta</taxon>
        <taxon>Coscinodiscophyceae</taxon>
        <taxon>Thalassiosirophycidae</taxon>
        <taxon>Stephanodiscales</taxon>
        <taxon>Stephanodiscaceae</taxon>
        <taxon>Cyclotella</taxon>
    </lineage>
</organism>
<dbReference type="InterPro" id="IPR033192">
    <property type="entry name" value="ODAD3"/>
</dbReference>
<evidence type="ECO:0000256" key="1">
    <source>
        <dbReference type="ARBA" id="ARBA00023054"/>
    </source>
</evidence>
<accession>A0ABD3NGP2</accession>
<evidence type="ECO:0000313" key="6">
    <source>
        <dbReference type="Proteomes" id="UP001530400"/>
    </source>
</evidence>
<protein>
    <recommendedName>
        <fullName evidence="4">ODAD1 central coiled coil region domain-containing protein</fullName>
    </recommendedName>
</protein>
<keyword evidence="6" id="KW-1185">Reference proteome</keyword>
<feature type="domain" description="ODAD1 central coiled coil region" evidence="4">
    <location>
        <begin position="137"/>
        <end position="417"/>
    </location>
</feature>
<gene>
    <name evidence="5" type="ORF">ACHAWO_009229</name>
</gene>
<dbReference type="EMBL" id="JALLPJ020001207">
    <property type="protein sequence ID" value="KAL3774161.1"/>
    <property type="molecule type" value="Genomic_DNA"/>
</dbReference>
<proteinExistence type="predicted"/>
<keyword evidence="1 2" id="KW-0175">Coiled coil</keyword>
<feature type="coiled-coil region" evidence="2">
    <location>
        <begin position="139"/>
        <end position="201"/>
    </location>
</feature>
<evidence type="ECO:0000256" key="2">
    <source>
        <dbReference type="SAM" id="Coils"/>
    </source>
</evidence>
<evidence type="ECO:0000259" key="4">
    <source>
        <dbReference type="Pfam" id="PF21773"/>
    </source>
</evidence>
<feature type="compositionally biased region" description="Basic and acidic residues" evidence="3">
    <location>
        <begin position="373"/>
        <end position="394"/>
    </location>
</feature>
<evidence type="ECO:0000313" key="5">
    <source>
        <dbReference type="EMBL" id="KAL3774161.1"/>
    </source>
</evidence>
<feature type="coiled-coil region" evidence="2">
    <location>
        <begin position="12"/>
        <end position="71"/>
    </location>
</feature>
<sequence>MIETMQAPTFHHDVVDKQVEDLRERMRLLQQDRRANIDLLETTKVSNTSEIRCLKEDNKKLRSRLSTLQKSFTLDSDKGQNDVDDMKKLVLHKRNEYDTHKSSTLKLGTNLNKLMDEAKIIRIEEKRPSHEDGPLARQIRLLENRLDNAMIQYNEAQGICSTYDHIVKRLKEERVSFDNQLTALERTLQSKQRDYEELVLLSGDASHAREMALQNLQKAKWALDDNKTNRTRDLRDRQQHLRIRKQMIEKQERCDAERRKALGVDSEMNASNGSITAPVPIGARDHQHQIEEQENTLSIYESAFRKIKDATGVSNVNEVIRKIVGQESTTDNLLSLTEQNQAKMEELLKLQESLSCDVDKVKYDASESAEGTKTVDEQQEELHSRTSQQERAKSQHDRLSLVLLSIRAGMDHIREKLPKSFSDDHSIQTDTILPDVIRSSGDALVDIDSKAKENELSLDLDEQDTRVLELNKASSAADSNLHIRRPMTAGVSEETNFNQRVVLPSAKNASAFDSDSDEETGYVEMDAEEEISREGVKRASSNIIATEERRALRSRNPDDNYY</sequence>
<feature type="region of interest" description="Disordered" evidence="3">
    <location>
        <begin position="366"/>
        <end position="394"/>
    </location>
</feature>
<dbReference type="Pfam" id="PF21773">
    <property type="entry name" value="ODAD1_CC"/>
    <property type="match status" value="1"/>
</dbReference>
<dbReference type="PANTHER" id="PTHR46518:SF1">
    <property type="entry name" value="OUTER DYNEIN ARM-DOCKING COMPLEX SUBUNIT 3"/>
    <property type="match status" value="1"/>
</dbReference>